<accession>A0ABV2IVM5</accession>
<reference evidence="1 2" key="1">
    <citation type="submission" date="2024-06" db="EMBL/GenBank/DDBJ databases">
        <title>Genomic Encyclopedia of Type Strains, Phase IV (KMG-IV): sequencing the most valuable type-strain genomes for metagenomic binning, comparative biology and taxonomic classification.</title>
        <authorList>
            <person name="Goeker M."/>
        </authorList>
    </citation>
    <scope>NUCLEOTIDE SEQUENCE [LARGE SCALE GENOMIC DNA]</scope>
    <source>
        <strain evidence="1 2">DSM 29780</strain>
    </source>
</reference>
<comment type="caution">
    <text evidence="1">The sequence shown here is derived from an EMBL/GenBank/DDBJ whole genome shotgun (WGS) entry which is preliminary data.</text>
</comment>
<evidence type="ECO:0000313" key="2">
    <source>
        <dbReference type="Proteomes" id="UP001549047"/>
    </source>
</evidence>
<protein>
    <submittedName>
        <fullName evidence="1">Uncharacterized protein</fullName>
    </submittedName>
</protein>
<keyword evidence="2" id="KW-1185">Reference proteome</keyword>
<evidence type="ECO:0000313" key="1">
    <source>
        <dbReference type="EMBL" id="MET3612540.1"/>
    </source>
</evidence>
<dbReference type="Proteomes" id="UP001549047">
    <property type="component" value="Unassembled WGS sequence"/>
</dbReference>
<dbReference type="RefSeq" id="WP_354555105.1">
    <property type="nucleotide sequence ID" value="NZ_JBEPMB010000001.1"/>
</dbReference>
<sequence length="93" mass="9756">MAQVITVSAPTAAAVSDNYKAAVRTATYNPMVAAIEDWHAKAIADGDIADRSLLQLVHPPSLALTFLTASHHKVPQSTPQHATAAYLANGHGK</sequence>
<proteinExistence type="predicted"/>
<name>A0ABV2IVM5_9HYPH</name>
<dbReference type="EMBL" id="JBEPMB010000001">
    <property type="protein sequence ID" value="MET3612540.1"/>
    <property type="molecule type" value="Genomic_DNA"/>
</dbReference>
<gene>
    <name evidence="1" type="ORF">ABID16_000845</name>
</gene>
<organism evidence="1 2">
    <name type="scientific">Rhizobium aquaticum</name>
    <dbReference type="NCBI Taxonomy" id="1549636"/>
    <lineage>
        <taxon>Bacteria</taxon>
        <taxon>Pseudomonadati</taxon>
        <taxon>Pseudomonadota</taxon>
        <taxon>Alphaproteobacteria</taxon>
        <taxon>Hyphomicrobiales</taxon>
        <taxon>Rhizobiaceae</taxon>
        <taxon>Rhizobium/Agrobacterium group</taxon>
        <taxon>Rhizobium</taxon>
    </lineage>
</organism>